<sequence length="275" mass="30855">MITIYTFINLYRGIRAYAQNIVGPNPVNYYHDFSQWDNFSFGIIVTLLVWHADALVIYRCFVIWGHNFWVILLPGLLLLFSFVVNCITLTSFKHPTAVPVAVAGAFIQMVYPVNLAQNILTTGLIAYRIWSQHYKARESGLFKVAAGMNLLTVVRIIIESALIFTVQQLILLILLELDHPAQVILHATLVPSIGLVFVLMTLRTHFARTESEGRWTGGRSTGHHTSGQRPANSSVAVVTTRTVTEDMPMHVIDSKVANDNGPYDVIFENSKSQRV</sequence>
<accession>A0A9W8MBR5</accession>
<keyword evidence="2" id="KW-1133">Transmembrane helix</keyword>
<reference evidence="3" key="1">
    <citation type="submission" date="2022-06" db="EMBL/GenBank/DDBJ databases">
        <title>Genome Sequence of Candolleomyces eurysporus.</title>
        <authorList>
            <person name="Buettner E."/>
        </authorList>
    </citation>
    <scope>NUCLEOTIDE SEQUENCE</scope>
    <source>
        <strain evidence="3">VTCC 930004</strain>
    </source>
</reference>
<evidence type="ECO:0000256" key="1">
    <source>
        <dbReference type="SAM" id="MobiDB-lite"/>
    </source>
</evidence>
<feature type="non-terminal residue" evidence="3">
    <location>
        <position position="1"/>
    </location>
</feature>
<keyword evidence="5" id="KW-1185">Reference proteome</keyword>
<proteinExistence type="predicted"/>
<protein>
    <submittedName>
        <fullName evidence="3">Uncharacterized protein</fullName>
    </submittedName>
</protein>
<feature type="region of interest" description="Disordered" evidence="1">
    <location>
        <begin position="212"/>
        <end position="235"/>
    </location>
</feature>
<dbReference type="EMBL" id="JANBPK010001369">
    <property type="protein sequence ID" value="KAJ2923288.1"/>
    <property type="molecule type" value="Genomic_DNA"/>
</dbReference>
<evidence type="ECO:0000313" key="5">
    <source>
        <dbReference type="Proteomes" id="UP001140091"/>
    </source>
</evidence>
<dbReference type="AlphaFoldDB" id="A0A9W8MBR5"/>
<feature type="transmembrane region" description="Helical" evidence="2">
    <location>
        <begin position="110"/>
        <end position="130"/>
    </location>
</feature>
<keyword evidence="2" id="KW-0472">Membrane</keyword>
<evidence type="ECO:0000313" key="3">
    <source>
        <dbReference type="EMBL" id="KAJ2923288.1"/>
    </source>
</evidence>
<feature type="transmembrane region" description="Helical" evidence="2">
    <location>
        <begin position="39"/>
        <end position="61"/>
    </location>
</feature>
<dbReference type="OrthoDB" id="3346544at2759"/>
<feature type="transmembrane region" description="Helical" evidence="2">
    <location>
        <begin position="68"/>
        <end position="90"/>
    </location>
</feature>
<feature type="transmembrane region" description="Helical" evidence="2">
    <location>
        <begin position="150"/>
        <end position="175"/>
    </location>
</feature>
<dbReference type="Proteomes" id="UP001140091">
    <property type="component" value="Unassembled WGS sequence"/>
</dbReference>
<organism evidence="3 5">
    <name type="scientific">Candolleomyces eurysporus</name>
    <dbReference type="NCBI Taxonomy" id="2828524"/>
    <lineage>
        <taxon>Eukaryota</taxon>
        <taxon>Fungi</taxon>
        <taxon>Dikarya</taxon>
        <taxon>Basidiomycota</taxon>
        <taxon>Agaricomycotina</taxon>
        <taxon>Agaricomycetes</taxon>
        <taxon>Agaricomycetidae</taxon>
        <taxon>Agaricales</taxon>
        <taxon>Agaricineae</taxon>
        <taxon>Psathyrellaceae</taxon>
        <taxon>Candolleomyces</taxon>
    </lineage>
</organism>
<evidence type="ECO:0000256" key="2">
    <source>
        <dbReference type="SAM" id="Phobius"/>
    </source>
</evidence>
<dbReference type="EMBL" id="JANBPK010000740">
    <property type="protein sequence ID" value="KAJ2933549.1"/>
    <property type="molecule type" value="Genomic_DNA"/>
</dbReference>
<name>A0A9W8MBR5_9AGAR</name>
<comment type="caution">
    <text evidence="3">The sequence shown here is derived from an EMBL/GenBank/DDBJ whole genome shotgun (WGS) entry which is preliminary data.</text>
</comment>
<feature type="transmembrane region" description="Helical" evidence="2">
    <location>
        <begin position="181"/>
        <end position="202"/>
    </location>
</feature>
<gene>
    <name evidence="3" type="ORF">H1R20_g13806</name>
    <name evidence="4" type="ORF">H1R20_g3561</name>
</gene>
<evidence type="ECO:0000313" key="4">
    <source>
        <dbReference type="EMBL" id="KAJ2933549.1"/>
    </source>
</evidence>
<keyword evidence="2" id="KW-0812">Transmembrane</keyword>